<dbReference type="RefSeq" id="WP_026355894.1">
    <property type="nucleotide sequence ID" value="NZ_UGSK01000002.1"/>
</dbReference>
<dbReference type="Proteomes" id="UP000255000">
    <property type="component" value="Unassembled WGS sequence"/>
</dbReference>
<dbReference type="CDD" id="cd13445">
    <property type="entry name" value="CDI_inhibitor_EC869_like"/>
    <property type="match status" value="1"/>
</dbReference>
<accession>A0A379HJT2</accession>
<reference evidence="1 2" key="1">
    <citation type="submission" date="2018-06" db="EMBL/GenBank/DDBJ databases">
        <authorList>
            <consortium name="Pathogen Informatics"/>
            <person name="Doyle S."/>
        </authorList>
    </citation>
    <scope>NUCLEOTIDE SEQUENCE [LARGE SCALE GENOMIC DNA]</scope>
    <source>
        <strain evidence="1 2">NCTC13350</strain>
    </source>
</reference>
<dbReference type="Gene3D" id="3.40.1590.10">
    <property type="entry name" value="NMB0488-like"/>
    <property type="match status" value="1"/>
</dbReference>
<dbReference type="InterPro" id="IPR037891">
    <property type="entry name" value="Cdil-like_sf"/>
</dbReference>
<evidence type="ECO:0000313" key="2">
    <source>
        <dbReference type="Proteomes" id="UP000255000"/>
    </source>
</evidence>
<sequence>MNEVVRSRWASAKFNNDFFRIETYSGYSSPIRDPLGVQHLLQPDASDQELGSALLDALAHSRFVLGVPRNDVRVHPEVTYDMSLYDYELSRQRYAEWIRKLMERFGYKTKRALFKNMKSCNIESKLGTISISPSHHEKLEAWSGKGLTESDDVHLPDTSPAEEVGAALRLAFSRCT</sequence>
<gene>
    <name evidence="1" type="ORF">NCTC13350_04301</name>
</gene>
<dbReference type="AlphaFoldDB" id="A0A379HJT2"/>
<dbReference type="SUPFAM" id="SSF160207">
    <property type="entry name" value="NMB0488-like"/>
    <property type="match status" value="1"/>
</dbReference>
<proteinExistence type="predicted"/>
<evidence type="ECO:0000313" key="1">
    <source>
        <dbReference type="EMBL" id="SUC82808.1"/>
    </source>
</evidence>
<protein>
    <submittedName>
        <fullName evidence="1">Protein of uncharacterized function (DUF1436)</fullName>
    </submittedName>
</protein>
<dbReference type="EMBL" id="UGSK01000002">
    <property type="protein sequence ID" value="SUC82808.1"/>
    <property type="molecule type" value="Genomic_DNA"/>
</dbReference>
<dbReference type="InterPro" id="IPR009888">
    <property type="entry name" value="CdiI_Proteobact"/>
</dbReference>
<dbReference type="Pfam" id="PF07262">
    <property type="entry name" value="CdiI"/>
    <property type="match status" value="1"/>
</dbReference>
<organism evidence="1 2">
    <name type="scientific">Pannonibacter phragmitetus</name>
    <dbReference type="NCBI Taxonomy" id="121719"/>
    <lineage>
        <taxon>Bacteria</taxon>
        <taxon>Pseudomonadati</taxon>
        <taxon>Pseudomonadota</taxon>
        <taxon>Alphaproteobacteria</taxon>
        <taxon>Hyphomicrobiales</taxon>
        <taxon>Stappiaceae</taxon>
        <taxon>Pannonibacter</taxon>
    </lineage>
</organism>
<name>A0A379HJT2_9HYPH</name>
<dbReference type="OrthoDB" id="8480835at2"/>